<dbReference type="InterPro" id="IPR011006">
    <property type="entry name" value="CheY-like_superfamily"/>
</dbReference>
<feature type="modified residue" description="4-aspartylphosphate" evidence="5">
    <location>
        <position position="54"/>
    </location>
</feature>
<dbReference type="RefSeq" id="WP_094286090.1">
    <property type="nucleotide sequence ID" value="NZ_NOIG01000003.1"/>
</dbReference>
<dbReference type="PANTHER" id="PTHR43214:SF24">
    <property type="entry name" value="TRANSCRIPTIONAL REGULATORY PROTEIN NARL-RELATED"/>
    <property type="match status" value="1"/>
</dbReference>
<dbReference type="InterPro" id="IPR000792">
    <property type="entry name" value="Tscrpt_reg_LuxR_C"/>
</dbReference>
<dbReference type="CDD" id="cd06170">
    <property type="entry name" value="LuxR_C_like"/>
    <property type="match status" value="1"/>
</dbReference>
<evidence type="ECO:0000256" key="5">
    <source>
        <dbReference type="PROSITE-ProRule" id="PRU00169"/>
    </source>
</evidence>
<dbReference type="SMART" id="SM00421">
    <property type="entry name" value="HTH_LUXR"/>
    <property type="match status" value="1"/>
</dbReference>
<keyword evidence="3 8" id="KW-0238">DNA-binding</keyword>
<reference evidence="8 9" key="1">
    <citation type="submission" date="2017-07" db="EMBL/GenBank/DDBJ databases">
        <title>Acidovorax KNDSW TSA 6 genome sequence and assembly.</title>
        <authorList>
            <person name="Mayilraj S."/>
        </authorList>
    </citation>
    <scope>NUCLEOTIDE SEQUENCE [LARGE SCALE GENOMIC DNA]</scope>
    <source>
        <strain evidence="8 9">KNDSW-TSA6</strain>
    </source>
</reference>
<evidence type="ECO:0000256" key="1">
    <source>
        <dbReference type="ARBA" id="ARBA00022553"/>
    </source>
</evidence>
<dbReference type="GO" id="GO:0006355">
    <property type="term" value="P:regulation of DNA-templated transcription"/>
    <property type="evidence" value="ECO:0007669"/>
    <property type="project" value="InterPro"/>
</dbReference>
<dbReference type="Gene3D" id="3.40.50.2300">
    <property type="match status" value="1"/>
</dbReference>
<evidence type="ECO:0000256" key="3">
    <source>
        <dbReference type="ARBA" id="ARBA00023125"/>
    </source>
</evidence>
<dbReference type="PROSITE" id="PS00622">
    <property type="entry name" value="HTH_LUXR_1"/>
    <property type="match status" value="1"/>
</dbReference>
<comment type="caution">
    <text evidence="8">The sequence shown here is derived from an EMBL/GenBank/DDBJ whole genome shotgun (WGS) entry which is preliminary data.</text>
</comment>
<dbReference type="PROSITE" id="PS50110">
    <property type="entry name" value="RESPONSE_REGULATORY"/>
    <property type="match status" value="1"/>
</dbReference>
<feature type="domain" description="HTH luxR-type" evidence="6">
    <location>
        <begin position="146"/>
        <end position="211"/>
    </location>
</feature>
<gene>
    <name evidence="8" type="ORF">CBY09_02515</name>
</gene>
<dbReference type="Pfam" id="PF00196">
    <property type="entry name" value="GerE"/>
    <property type="match status" value="1"/>
</dbReference>
<dbReference type="PROSITE" id="PS50043">
    <property type="entry name" value="HTH_LUXR_2"/>
    <property type="match status" value="1"/>
</dbReference>
<protein>
    <submittedName>
        <fullName evidence="8">DNA-binding response regulator</fullName>
    </submittedName>
</protein>
<dbReference type="OrthoDB" id="3623000at2"/>
<keyword evidence="4" id="KW-0804">Transcription</keyword>
<keyword evidence="9" id="KW-1185">Reference proteome</keyword>
<dbReference type="InterPro" id="IPR001789">
    <property type="entry name" value="Sig_transdc_resp-reg_receiver"/>
</dbReference>
<dbReference type="Pfam" id="PF00072">
    <property type="entry name" value="Response_reg"/>
    <property type="match status" value="1"/>
</dbReference>
<evidence type="ECO:0000256" key="4">
    <source>
        <dbReference type="ARBA" id="ARBA00023163"/>
    </source>
</evidence>
<evidence type="ECO:0000313" key="8">
    <source>
        <dbReference type="EMBL" id="OYD51764.1"/>
    </source>
</evidence>
<dbReference type="AlphaFoldDB" id="A0A235ERY1"/>
<evidence type="ECO:0000259" key="6">
    <source>
        <dbReference type="PROSITE" id="PS50043"/>
    </source>
</evidence>
<dbReference type="PRINTS" id="PR00038">
    <property type="entry name" value="HTHLUXR"/>
</dbReference>
<dbReference type="InterPro" id="IPR016032">
    <property type="entry name" value="Sig_transdc_resp-reg_C-effctor"/>
</dbReference>
<evidence type="ECO:0000313" key="9">
    <source>
        <dbReference type="Proteomes" id="UP000215441"/>
    </source>
</evidence>
<evidence type="ECO:0000256" key="2">
    <source>
        <dbReference type="ARBA" id="ARBA00023015"/>
    </source>
</evidence>
<accession>A0A235ERY1</accession>
<feature type="domain" description="Response regulatory" evidence="7">
    <location>
        <begin position="3"/>
        <end position="119"/>
    </location>
</feature>
<dbReference type="EMBL" id="NOIG01000003">
    <property type="protein sequence ID" value="OYD51764.1"/>
    <property type="molecule type" value="Genomic_DNA"/>
</dbReference>
<dbReference type="Proteomes" id="UP000215441">
    <property type="component" value="Unassembled WGS sequence"/>
</dbReference>
<sequence>MIRIVVVDDQTLVRTGIRSLLALKGELEVVGEASDGVEALEIIAKTVPDVVLLDIRMPRLSGIEVLKELQGKPGMPAVLLLSTFDDDHALLEGMRFGARGFLLKDVSLERLVESIKAVVAGGTLFRPGVTERNLASIKDNQSAFLKLPLPDPLTSREKEVLALMAGGFNNREISIALNVVEGTVKNHVSSVLSKLGVRDRTRAVLRGLELAII</sequence>
<dbReference type="SMART" id="SM00448">
    <property type="entry name" value="REC"/>
    <property type="match status" value="1"/>
</dbReference>
<organism evidence="8 9">
    <name type="scientific">Acidovorax kalamii</name>
    <dbReference type="NCBI Taxonomy" id="2004485"/>
    <lineage>
        <taxon>Bacteria</taxon>
        <taxon>Pseudomonadati</taxon>
        <taxon>Pseudomonadota</taxon>
        <taxon>Betaproteobacteria</taxon>
        <taxon>Burkholderiales</taxon>
        <taxon>Comamonadaceae</taxon>
        <taxon>Acidovorax</taxon>
    </lineage>
</organism>
<dbReference type="GO" id="GO:0003677">
    <property type="term" value="F:DNA binding"/>
    <property type="evidence" value="ECO:0007669"/>
    <property type="project" value="UniProtKB-KW"/>
</dbReference>
<dbReference type="SUPFAM" id="SSF52172">
    <property type="entry name" value="CheY-like"/>
    <property type="match status" value="1"/>
</dbReference>
<name>A0A235ERY1_9BURK</name>
<evidence type="ECO:0000259" key="7">
    <source>
        <dbReference type="PROSITE" id="PS50110"/>
    </source>
</evidence>
<dbReference type="SUPFAM" id="SSF46894">
    <property type="entry name" value="C-terminal effector domain of the bipartite response regulators"/>
    <property type="match status" value="1"/>
</dbReference>
<dbReference type="CDD" id="cd17535">
    <property type="entry name" value="REC_NarL-like"/>
    <property type="match status" value="1"/>
</dbReference>
<dbReference type="InterPro" id="IPR039420">
    <property type="entry name" value="WalR-like"/>
</dbReference>
<keyword evidence="2" id="KW-0805">Transcription regulation</keyword>
<proteinExistence type="predicted"/>
<dbReference type="GO" id="GO:0000160">
    <property type="term" value="P:phosphorelay signal transduction system"/>
    <property type="evidence" value="ECO:0007669"/>
    <property type="project" value="InterPro"/>
</dbReference>
<dbReference type="PANTHER" id="PTHR43214">
    <property type="entry name" value="TWO-COMPONENT RESPONSE REGULATOR"/>
    <property type="match status" value="1"/>
</dbReference>
<keyword evidence="1 5" id="KW-0597">Phosphoprotein</keyword>
<dbReference type="InterPro" id="IPR058245">
    <property type="entry name" value="NreC/VraR/RcsB-like_REC"/>
</dbReference>